<evidence type="ECO:0000313" key="3">
    <source>
        <dbReference type="Proteomes" id="UP000305109"/>
    </source>
</evidence>
<sequence length="83" mass="8525">MTWRGWLMAIPIAVALLTAAMMVRSAPATLLVALPIAGFVGALLGACALAGAQLRLLLPERSTRAVGCGGSCSRSAWEPPSFS</sequence>
<comment type="caution">
    <text evidence="2">The sequence shown here is derived from an EMBL/GenBank/DDBJ whole genome shotgun (WGS) entry which is preliminary data.</text>
</comment>
<organism evidence="2 3">
    <name type="scientific">Rhodococcus oryzae</name>
    <dbReference type="NCBI Taxonomy" id="2571143"/>
    <lineage>
        <taxon>Bacteria</taxon>
        <taxon>Bacillati</taxon>
        <taxon>Actinomycetota</taxon>
        <taxon>Actinomycetes</taxon>
        <taxon>Mycobacteriales</taxon>
        <taxon>Nocardiaceae</taxon>
        <taxon>Rhodococcus</taxon>
    </lineage>
</organism>
<protein>
    <submittedName>
        <fullName evidence="2">Uncharacterized protein</fullName>
    </submittedName>
</protein>
<gene>
    <name evidence="2" type="ORF">FCG67_18485</name>
</gene>
<keyword evidence="1" id="KW-1133">Transmembrane helix</keyword>
<accession>A0ABY2RGF0</accession>
<keyword evidence="1" id="KW-0472">Membrane</keyword>
<keyword evidence="1" id="KW-0812">Transmembrane</keyword>
<feature type="transmembrane region" description="Helical" evidence="1">
    <location>
        <begin position="35"/>
        <end position="54"/>
    </location>
</feature>
<dbReference type="EMBL" id="SUMD01000009">
    <property type="protein sequence ID" value="TJZ76007.1"/>
    <property type="molecule type" value="Genomic_DNA"/>
</dbReference>
<reference evidence="2 3" key="1">
    <citation type="submission" date="2019-04" db="EMBL/GenBank/DDBJ databases">
        <title>Rhodococcus oryzae sp. nov., a novel actinomycete isolated from rhizosphere soil of rice (Oryza sativa L.).</title>
        <authorList>
            <person name="Li C."/>
        </authorList>
    </citation>
    <scope>NUCLEOTIDE SEQUENCE [LARGE SCALE GENOMIC DNA]</scope>
    <source>
        <strain evidence="2 3">NEAU-CX67</strain>
    </source>
</reference>
<name>A0ABY2RGF0_9NOCA</name>
<dbReference type="RefSeq" id="WP_136911156.1">
    <property type="nucleotide sequence ID" value="NZ_SUMD01000009.1"/>
</dbReference>
<evidence type="ECO:0000256" key="1">
    <source>
        <dbReference type="SAM" id="Phobius"/>
    </source>
</evidence>
<proteinExistence type="predicted"/>
<dbReference type="Proteomes" id="UP000305109">
    <property type="component" value="Unassembled WGS sequence"/>
</dbReference>
<evidence type="ECO:0000313" key="2">
    <source>
        <dbReference type="EMBL" id="TJZ76007.1"/>
    </source>
</evidence>
<keyword evidence="3" id="KW-1185">Reference proteome</keyword>